<evidence type="ECO:0000313" key="5">
    <source>
        <dbReference type="Proteomes" id="UP001141552"/>
    </source>
</evidence>
<dbReference type="Gene3D" id="3.30.559.10">
    <property type="entry name" value="Chloramphenicol acetyltransferase-like domain"/>
    <property type="match status" value="1"/>
</dbReference>
<keyword evidence="3" id="KW-0012">Acyltransferase</keyword>
<dbReference type="AlphaFoldDB" id="A0A9Q0G840"/>
<evidence type="ECO:0000313" key="4">
    <source>
        <dbReference type="EMBL" id="KAJ4844856.1"/>
    </source>
</evidence>
<comment type="caution">
    <text evidence="4">The sequence shown here is derived from an EMBL/GenBank/DDBJ whole genome shotgun (WGS) entry which is preliminary data.</text>
</comment>
<protein>
    <submittedName>
        <fullName evidence="4">Uncharacterized protein</fullName>
    </submittedName>
</protein>
<dbReference type="GO" id="GO:0016746">
    <property type="term" value="F:acyltransferase activity"/>
    <property type="evidence" value="ECO:0007669"/>
    <property type="project" value="UniProtKB-KW"/>
</dbReference>
<evidence type="ECO:0000256" key="3">
    <source>
        <dbReference type="ARBA" id="ARBA00023315"/>
    </source>
</evidence>
<dbReference type="InterPro" id="IPR023213">
    <property type="entry name" value="CAT-like_dom_sf"/>
</dbReference>
<dbReference type="PANTHER" id="PTHR31623:SF20">
    <property type="entry name" value="VINORINE SYNTHASE-LIKE"/>
    <property type="match status" value="1"/>
</dbReference>
<name>A0A9Q0G840_9ROSI</name>
<reference evidence="4" key="1">
    <citation type="submission" date="2022-02" db="EMBL/GenBank/DDBJ databases">
        <authorList>
            <person name="Henning P.M."/>
            <person name="McCubbin A.G."/>
            <person name="Shore J.S."/>
        </authorList>
    </citation>
    <scope>NUCLEOTIDE SEQUENCE</scope>
    <source>
        <strain evidence="4">F60SS</strain>
        <tissue evidence="4">Leaves</tissue>
    </source>
</reference>
<organism evidence="4 5">
    <name type="scientific">Turnera subulata</name>
    <dbReference type="NCBI Taxonomy" id="218843"/>
    <lineage>
        <taxon>Eukaryota</taxon>
        <taxon>Viridiplantae</taxon>
        <taxon>Streptophyta</taxon>
        <taxon>Embryophyta</taxon>
        <taxon>Tracheophyta</taxon>
        <taxon>Spermatophyta</taxon>
        <taxon>Magnoliopsida</taxon>
        <taxon>eudicotyledons</taxon>
        <taxon>Gunneridae</taxon>
        <taxon>Pentapetalae</taxon>
        <taxon>rosids</taxon>
        <taxon>fabids</taxon>
        <taxon>Malpighiales</taxon>
        <taxon>Passifloraceae</taxon>
        <taxon>Turnera</taxon>
    </lineage>
</organism>
<accession>A0A9Q0G840</accession>
<reference evidence="4" key="2">
    <citation type="journal article" date="2023" name="Plants (Basel)">
        <title>Annotation of the Turnera subulata (Passifloraceae) Draft Genome Reveals the S-Locus Evolved after the Divergence of Turneroideae from Passifloroideae in a Stepwise Manner.</title>
        <authorList>
            <person name="Henning P.M."/>
            <person name="Roalson E.H."/>
            <person name="Mir W."/>
            <person name="McCubbin A.G."/>
            <person name="Shore J.S."/>
        </authorList>
    </citation>
    <scope>NUCLEOTIDE SEQUENCE</scope>
    <source>
        <strain evidence="4">F60SS</strain>
    </source>
</reference>
<keyword evidence="2" id="KW-0808">Transferase</keyword>
<evidence type="ECO:0000256" key="1">
    <source>
        <dbReference type="ARBA" id="ARBA00009861"/>
    </source>
</evidence>
<proteinExistence type="inferred from homology"/>
<sequence>MLLNKAPWKTLLSLLDQLTPTTFSPMVFFYPSRNDDPKSNIILQLKRSLSLALDLYYPLSGRLVDNLFSSFTVSMRMFLSLKPKKLSH</sequence>
<keyword evidence="5" id="KW-1185">Reference proteome</keyword>
<dbReference type="PANTHER" id="PTHR31623">
    <property type="entry name" value="F21J9.9"/>
    <property type="match status" value="1"/>
</dbReference>
<evidence type="ECO:0000256" key="2">
    <source>
        <dbReference type="ARBA" id="ARBA00022679"/>
    </source>
</evidence>
<comment type="similarity">
    <text evidence="1">Belongs to the plant acyltransferase family.</text>
</comment>
<dbReference type="Pfam" id="PF02458">
    <property type="entry name" value="Transferase"/>
    <property type="match status" value="1"/>
</dbReference>
<dbReference type="OrthoDB" id="1932220at2759"/>
<dbReference type="EMBL" id="JAKUCV010001846">
    <property type="protein sequence ID" value="KAJ4844856.1"/>
    <property type="molecule type" value="Genomic_DNA"/>
</dbReference>
<dbReference type="Proteomes" id="UP001141552">
    <property type="component" value="Unassembled WGS sequence"/>
</dbReference>
<gene>
    <name evidence="4" type="ORF">Tsubulata_021838</name>
</gene>